<dbReference type="Proteomes" id="UP000627984">
    <property type="component" value="Unassembled WGS sequence"/>
</dbReference>
<comment type="caution">
    <text evidence="2">The sequence shown here is derived from an EMBL/GenBank/DDBJ whole genome shotgun (WGS) entry which is preliminary data.</text>
</comment>
<dbReference type="RefSeq" id="WP_191893933.1">
    <property type="nucleotide sequence ID" value="NZ_BMQD01000003.1"/>
</dbReference>
<evidence type="ECO:0000313" key="3">
    <source>
        <dbReference type="Proteomes" id="UP000627984"/>
    </source>
</evidence>
<evidence type="ECO:0000313" key="2">
    <source>
        <dbReference type="EMBL" id="GGK54844.1"/>
    </source>
</evidence>
<reference evidence="2" key="1">
    <citation type="journal article" date="2014" name="Int. J. Syst. Evol. Microbiol.">
        <title>Complete genome sequence of Corynebacterium casei LMG S-19264T (=DSM 44701T), isolated from a smear-ripened cheese.</title>
        <authorList>
            <consortium name="US DOE Joint Genome Institute (JGI-PGF)"/>
            <person name="Walter F."/>
            <person name="Albersmeier A."/>
            <person name="Kalinowski J."/>
            <person name="Ruckert C."/>
        </authorList>
    </citation>
    <scope>NUCLEOTIDE SEQUENCE</scope>
    <source>
        <strain evidence="2">JCM 3093</strain>
    </source>
</reference>
<proteinExistence type="predicted"/>
<sequence>MRLEEELAGAMEAHVADVHAGPSMGAAVRRRHRARGIRSRTAGAALATAVVAGAVPAYLALDAGATVPSETAAPAPGLGAPSALWTEAPPAPPTATADPDTTADPDASPSEDGSPAMPQDLGDLGDGRRFGGVRFGYLPEGLKWGEWSVKNTFGTTSYSTTWVEPGLEPGMYSVQAVVYRDGAARQAAERMKGYRKQGSEAVVIGGERVHLVRAGEAVGKITEDGTPTALWTEAPGLAVEVMLSPDYAGRLGGKETERELRRIVEGLEPTG</sequence>
<organism evidence="2 3">
    <name type="scientific">Planomonospora parontospora</name>
    <dbReference type="NCBI Taxonomy" id="58119"/>
    <lineage>
        <taxon>Bacteria</taxon>
        <taxon>Bacillati</taxon>
        <taxon>Actinomycetota</taxon>
        <taxon>Actinomycetes</taxon>
        <taxon>Streptosporangiales</taxon>
        <taxon>Streptosporangiaceae</taxon>
        <taxon>Planomonospora</taxon>
    </lineage>
</organism>
<dbReference type="EMBL" id="BMQD01000003">
    <property type="protein sequence ID" value="GGK54844.1"/>
    <property type="molecule type" value="Genomic_DNA"/>
</dbReference>
<protein>
    <submittedName>
        <fullName evidence="2">Uncharacterized protein</fullName>
    </submittedName>
</protein>
<accession>A0AA37F399</accession>
<feature type="region of interest" description="Disordered" evidence="1">
    <location>
        <begin position="70"/>
        <end position="125"/>
    </location>
</feature>
<reference evidence="2" key="2">
    <citation type="submission" date="2022-09" db="EMBL/GenBank/DDBJ databases">
        <authorList>
            <person name="Sun Q."/>
            <person name="Ohkuma M."/>
        </authorList>
    </citation>
    <scope>NUCLEOTIDE SEQUENCE</scope>
    <source>
        <strain evidence="2">JCM 3093</strain>
    </source>
</reference>
<evidence type="ECO:0000256" key="1">
    <source>
        <dbReference type="SAM" id="MobiDB-lite"/>
    </source>
</evidence>
<name>A0AA37F399_9ACTN</name>
<feature type="compositionally biased region" description="Low complexity" evidence="1">
    <location>
        <begin position="72"/>
        <end position="84"/>
    </location>
</feature>
<gene>
    <name evidence="2" type="ORF">GCM10010126_12950</name>
</gene>
<feature type="compositionally biased region" description="Low complexity" evidence="1">
    <location>
        <begin position="94"/>
        <end position="107"/>
    </location>
</feature>
<dbReference type="AlphaFoldDB" id="A0AA37F399"/>